<dbReference type="Pfam" id="PF01640">
    <property type="entry name" value="Peptidase_C10"/>
    <property type="match status" value="1"/>
</dbReference>
<dbReference type="AlphaFoldDB" id="A0A1M5BJM7"/>
<dbReference type="Pfam" id="PF13734">
    <property type="entry name" value="Inhibitor_I69"/>
    <property type="match status" value="1"/>
</dbReference>
<feature type="domain" description="Spi protease inhibitor" evidence="8">
    <location>
        <begin position="22"/>
        <end position="113"/>
    </location>
</feature>
<feature type="active site" description="Proton acceptor" evidence="6">
    <location>
        <position position="312"/>
    </location>
</feature>
<dbReference type="InterPro" id="IPR053139">
    <property type="entry name" value="Surface_bspA-like"/>
</dbReference>
<dbReference type="SUPFAM" id="SSF54001">
    <property type="entry name" value="Cysteine proteinases"/>
    <property type="match status" value="1"/>
</dbReference>
<protein>
    <submittedName>
        <fullName evidence="9">Spi protease inhibitor</fullName>
    </submittedName>
</protein>
<dbReference type="InterPro" id="IPR032675">
    <property type="entry name" value="LRR_dom_sf"/>
</dbReference>
<dbReference type="PANTHER" id="PTHR45661:SF3">
    <property type="entry name" value="IG-LIKE DOMAIN-CONTAINING PROTEIN"/>
    <property type="match status" value="1"/>
</dbReference>
<gene>
    <name evidence="9" type="ORF">SAMN05444349_11933</name>
</gene>
<evidence type="ECO:0000313" key="10">
    <source>
        <dbReference type="Proteomes" id="UP000184436"/>
    </source>
</evidence>
<sequence length="703" mass="80598">MKKAKTILLFIQVLLFSQSLFAAPIDDKTALEIANKFLFDNNKKVLRNYEHHILTSSQLYVINYSFKGEPKGFIVLANEDSMPSPVLAFSKEGRIDLNNSTMQSILKQYSKEISEWRKGKTQSAKEETIYYQKKNSSCPPLLKSSVLWNQYFPYNLLIPRDADGKRSLVGCTAVSMAQIMKYYEYPSHGTGTFTYTKPTKKGKAFSATVCYDSLSINWKAIADNYNPEDSVAASTTICPLLYHCAVGAEMIFGSEASTGFSAPASNAFVRYFNYHPGIYHLAKNTLTDSQLQQLLYREMEAGRPVMCCGHQHFFVCDGFIDDFFHFDWGWKGSMNGYYKLSALNPNTENFQMMTHLTVKIRPRNFEEHHKVVSLVQPGTLNRLLSDNEAQTLTSLTITGKLNAKDFRLLRKMAGGSDSVWENPGELRILDLSKAEIVTDYENYYFRKDLRKANWTRWFNGKDTPDGNPKEFKFATMDEKEWELFCKLGGNIDKEGFWKFVKEGNDYFLQYHTVSNIISENIFKDCTNLQKVLLPKQIINIKPYAFDNCISLQSIQIPSHTKDISSKVWMNCVSLESISVDPANLYFAAKDGVLYCKDFITLLYYPPHKKDSTYLLPQSIQKLYTYAFYENQFLQKISLSKGIKKILPYTFSFCPLLRSVKLPDGLEQIEPNAFFKCSKLSEVNLPAKFQNAKRSIFVQCNQLK</sequence>
<dbReference type="InterPro" id="IPR025896">
    <property type="entry name" value="Spi_Prtas-inh"/>
</dbReference>
<evidence type="ECO:0000256" key="3">
    <source>
        <dbReference type="ARBA" id="ARBA00022729"/>
    </source>
</evidence>
<keyword evidence="2" id="KW-0645">Protease</keyword>
<accession>A0A1M5BJM7</accession>
<evidence type="ECO:0000259" key="8">
    <source>
        <dbReference type="Pfam" id="PF13734"/>
    </source>
</evidence>
<evidence type="ECO:0000256" key="1">
    <source>
        <dbReference type="ARBA" id="ARBA00009693"/>
    </source>
</evidence>
<evidence type="ECO:0000256" key="4">
    <source>
        <dbReference type="ARBA" id="ARBA00022801"/>
    </source>
</evidence>
<evidence type="ECO:0000256" key="7">
    <source>
        <dbReference type="SAM" id="SignalP"/>
    </source>
</evidence>
<dbReference type="Proteomes" id="UP000184436">
    <property type="component" value="Unassembled WGS sequence"/>
</dbReference>
<keyword evidence="5" id="KW-0788">Thiol protease</keyword>
<dbReference type="GO" id="GO:0006508">
    <property type="term" value="P:proteolysis"/>
    <property type="evidence" value="ECO:0007669"/>
    <property type="project" value="UniProtKB-KW"/>
</dbReference>
<keyword evidence="4" id="KW-0378">Hydrolase</keyword>
<dbReference type="Gene3D" id="3.80.10.10">
    <property type="entry name" value="Ribonuclease Inhibitor"/>
    <property type="match status" value="2"/>
</dbReference>
<dbReference type="Gene3D" id="3.90.70.50">
    <property type="entry name" value="Peptidase C10, streptopain"/>
    <property type="match status" value="1"/>
</dbReference>
<organism evidence="9 10">
    <name type="scientific">Bacteroides faecichinchillae</name>
    <dbReference type="NCBI Taxonomy" id="871325"/>
    <lineage>
        <taxon>Bacteria</taxon>
        <taxon>Pseudomonadati</taxon>
        <taxon>Bacteroidota</taxon>
        <taxon>Bacteroidia</taxon>
        <taxon>Bacteroidales</taxon>
        <taxon>Bacteroidaceae</taxon>
        <taxon>Bacteroides</taxon>
    </lineage>
</organism>
<dbReference type="PANTHER" id="PTHR45661">
    <property type="entry name" value="SURFACE ANTIGEN"/>
    <property type="match status" value="1"/>
</dbReference>
<dbReference type="InterPro" id="IPR026906">
    <property type="entry name" value="LRR_5"/>
</dbReference>
<dbReference type="RefSeq" id="WP_025075812.1">
    <property type="nucleotide sequence ID" value="NZ_FQVD01000019.1"/>
</dbReference>
<evidence type="ECO:0000256" key="5">
    <source>
        <dbReference type="ARBA" id="ARBA00022807"/>
    </source>
</evidence>
<dbReference type="SUPFAM" id="SSF52058">
    <property type="entry name" value="L domain-like"/>
    <property type="match status" value="1"/>
</dbReference>
<evidence type="ECO:0000256" key="2">
    <source>
        <dbReference type="ARBA" id="ARBA00022670"/>
    </source>
</evidence>
<evidence type="ECO:0000313" key="9">
    <source>
        <dbReference type="EMBL" id="SHF42615.1"/>
    </source>
</evidence>
<dbReference type="PRINTS" id="PR00797">
    <property type="entry name" value="STREPTOPAIN"/>
</dbReference>
<dbReference type="GO" id="GO:0008234">
    <property type="term" value="F:cysteine-type peptidase activity"/>
    <property type="evidence" value="ECO:0007669"/>
    <property type="project" value="UniProtKB-KW"/>
</dbReference>
<feature type="chain" id="PRO_5030031284" evidence="7">
    <location>
        <begin position="23"/>
        <end position="703"/>
    </location>
</feature>
<dbReference type="Pfam" id="PF13306">
    <property type="entry name" value="LRR_5"/>
    <property type="match status" value="2"/>
</dbReference>
<dbReference type="OrthoDB" id="2235251at2"/>
<dbReference type="InterPro" id="IPR038765">
    <property type="entry name" value="Papain-like_cys_pep_sf"/>
</dbReference>
<keyword evidence="3 7" id="KW-0732">Signal</keyword>
<name>A0A1M5BJM7_9BACE</name>
<dbReference type="EMBL" id="FQVD01000019">
    <property type="protein sequence ID" value="SHF42615.1"/>
    <property type="molecule type" value="Genomic_DNA"/>
</dbReference>
<proteinExistence type="inferred from homology"/>
<comment type="similarity">
    <text evidence="1">Belongs to the peptidase C10 family.</text>
</comment>
<dbReference type="STRING" id="871325.SAMN05444349_11933"/>
<reference evidence="9 10" key="1">
    <citation type="submission" date="2016-11" db="EMBL/GenBank/DDBJ databases">
        <authorList>
            <person name="Jaros S."/>
            <person name="Januszkiewicz K."/>
            <person name="Wedrychowicz H."/>
        </authorList>
    </citation>
    <scope>NUCLEOTIDE SEQUENCE [LARGE SCALE GENOMIC DNA]</scope>
    <source>
        <strain evidence="9 10">DSM 26883</strain>
    </source>
</reference>
<evidence type="ECO:0000256" key="6">
    <source>
        <dbReference type="PIRSR" id="PIRSR600200-1"/>
    </source>
</evidence>
<keyword evidence="10" id="KW-1185">Reference proteome</keyword>
<dbReference type="InterPro" id="IPR044934">
    <property type="entry name" value="Streptopain_sf"/>
</dbReference>
<feature type="active site" description="Nucleophile" evidence="6">
    <location>
        <position position="171"/>
    </location>
</feature>
<feature type="signal peptide" evidence="7">
    <location>
        <begin position="1"/>
        <end position="22"/>
    </location>
</feature>
<dbReference type="InterPro" id="IPR000200">
    <property type="entry name" value="Peptidase_C10"/>
</dbReference>